<evidence type="ECO:0000256" key="3">
    <source>
        <dbReference type="ARBA" id="ARBA00022475"/>
    </source>
</evidence>
<sequence>MGVEETPSLPATETATATASGNAAQVKKLTLIPLIFLIYFEVAGGPYGEEPAVQAAGPLLALLGFLIFPFIWSVPEALITAELTTAYPGNGGFVLWAERAFGPFWGSLMGTWKFLSGVINIASFPVLCIEYVQKIIPALRSGWPRQVAVIASTLALSFLNYTGLTIVGNVAVLLAVVSLSPFVLMSLIAIPKIKPHRWVSLGQKGVKKDWNLFFNTLFWNLNFWDNVSTLAGEVDKPNKTFPLALFVAVIFTCVSYLIPLFAVTGAVSVDQSQWETGFHAQAAEIIAGKWLKIWIEVGAVLSTIGLFEAQLSSSAYQVLGMAEIGILPKFFGVRSKWFGTPWLGILLSTLISIGVSYMDFTDIISSANFLYSLGMLLEFASFLWLRWKSPSIERPYRVPLRLPLLAVMCFIPSGFLVFIMVIATKTVYLVSGIMTVAGIGFFLFIKLCKTMKWLEFSVEEQKEISFERPAL</sequence>
<keyword evidence="11" id="KW-1185">Reference proteome</keyword>
<feature type="transmembrane region" description="Helical" evidence="9">
    <location>
        <begin position="243"/>
        <end position="263"/>
    </location>
</feature>
<dbReference type="PANTHER" id="PTHR45826">
    <property type="entry name" value="POLYAMINE TRANSPORTER PUT1"/>
    <property type="match status" value="1"/>
</dbReference>
<evidence type="ECO:0000256" key="1">
    <source>
        <dbReference type="ARBA" id="ARBA00004651"/>
    </source>
</evidence>
<feature type="transmembrane region" description="Helical" evidence="9">
    <location>
        <begin position="369"/>
        <end position="387"/>
    </location>
</feature>
<name>A0A4D6MJ83_VIGUN</name>
<keyword evidence="5" id="KW-0769">Symport</keyword>
<dbReference type="FunFam" id="1.20.1740.10:FF:000041">
    <property type="entry name" value="Amino acid permease, putative"/>
    <property type="match status" value="1"/>
</dbReference>
<evidence type="ECO:0000313" key="11">
    <source>
        <dbReference type="Proteomes" id="UP000501690"/>
    </source>
</evidence>
<evidence type="ECO:0000313" key="10">
    <source>
        <dbReference type="EMBL" id="QCE00652.1"/>
    </source>
</evidence>
<keyword evidence="3" id="KW-1003">Cell membrane</keyword>
<keyword evidence="2" id="KW-0813">Transport</keyword>
<dbReference type="PANTHER" id="PTHR45826:SF8">
    <property type="entry name" value="CATIONIC AMINO ACID TRANSPORTER"/>
    <property type="match status" value="1"/>
</dbReference>
<dbReference type="InterPro" id="IPR044566">
    <property type="entry name" value="RMV1-like"/>
</dbReference>
<dbReference type="GO" id="GO:0015203">
    <property type="term" value="F:polyamine transmembrane transporter activity"/>
    <property type="evidence" value="ECO:0007669"/>
    <property type="project" value="UniProtKB-ARBA"/>
</dbReference>
<organism evidence="10 11">
    <name type="scientific">Vigna unguiculata</name>
    <name type="common">Cowpea</name>
    <dbReference type="NCBI Taxonomy" id="3917"/>
    <lineage>
        <taxon>Eukaryota</taxon>
        <taxon>Viridiplantae</taxon>
        <taxon>Streptophyta</taxon>
        <taxon>Embryophyta</taxon>
        <taxon>Tracheophyta</taxon>
        <taxon>Spermatophyta</taxon>
        <taxon>Magnoliopsida</taxon>
        <taxon>eudicotyledons</taxon>
        <taxon>Gunneridae</taxon>
        <taxon>Pentapetalae</taxon>
        <taxon>rosids</taxon>
        <taxon>fabids</taxon>
        <taxon>Fabales</taxon>
        <taxon>Fabaceae</taxon>
        <taxon>Papilionoideae</taxon>
        <taxon>50 kb inversion clade</taxon>
        <taxon>NPAAA clade</taxon>
        <taxon>indigoferoid/millettioid clade</taxon>
        <taxon>Phaseoleae</taxon>
        <taxon>Vigna</taxon>
    </lineage>
</organism>
<evidence type="ECO:0000256" key="7">
    <source>
        <dbReference type="ARBA" id="ARBA00023136"/>
    </source>
</evidence>
<dbReference type="Gramene" id="Vigun08g104100.1.v1.2">
    <property type="protein sequence ID" value="Vigun08g104100.1.v1.2.CDS.1"/>
    <property type="gene ID" value="Vigun08g104100.v1.2"/>
</dbReference>
<evidence type="ECO:0000256" key="6">
    <source>
        <dbReference type="ARBA" id="ARBA00022989"/>
    </source>
</evidence>
<reference evidence="10 11" key="1">
    <citation type="submission" date="2019-04" db="EMBL/GenBank/DDBJ databases">
        <title>An improved genome assembly and genetic linkage map for asparagus bean, Vigna unguiculata ssp. sesquipedialis.</title>
        <authorList>
            <person name="Xia Q."/>
            <person name="Zhang R."/>
            <person name="Dong Y."/>
        </authorList>
    </citation>
    <scope>NUCLEOTIDE SEQUENCE [LARGE SCALE GENOMIC DNA]</scope>
    <source>
        <tissue evidence="10">Leaf</tissue>
    </source>
</reference>
<accession>A0A4D6MJ83</accession>
<feature type="transmembrane region" description="Helical" evidence="9">
    <location>
        <begin position="399"/>
        <end position="421"/>
    </location>
</feature>
<proteinExistence type="inferred from homology"/>
<feature type="transmembrane region" description="Helical" evidence="9">
    <location>
        <begin position="337"/>
        <end position="357"/>
    </location>
</feature>
<evidence type="ECO:0000256" key="5">
    <source>
        <dbReference type="ARBA" id="ARBA00022847"/>
    </source>
</evidence>
<comment type="subcellular location">
    <subcellularLocation>
        <location evidence="1">Cell membrane</location>
        <topology evidence="1">Multi-pass membrane protein</topology>
    </subcellularLocation>
</comment>
<dbReference type="AlphaFoldDB" id="A0A4D6MJ83"/>
<feature type="transmembrane region" description="Helical" evidence="9">
    <location>
        <begin position="427"/>
        <end position="445"/>
    </location>
</feature>
<evidence type="ECO:0000256" key="2">
    <source>
        <dbReference type="ARBA" id="ARBA00022448"/>
    </source>
</evidence>
<feature type="transmembrane region" description="Helical" evidence="9">
    <location>
        <begin position="170"/>
        <end position="191"/>
    </location>
</feature>
<feature type="transmembrane region" description="Helical" evidence="9">
    <location>
        <begin position="144"/>
        <end position="164"/>
    </location>
</feature>
<dbReference type="EMBL" id="CP039351">
    <property type="protein sequence ID" value="QCE00652.1"/>
    <property type="molecule type" value="Genomic_DNA"/>
</dbReference>
<dbReference type="Gene3D" id="1.20.1740.10">
    <property type="entry name" value="Amino acid/polyamine transporter I"/>
    <property type="match status" value="1"/>
</dbReference>
<feature type="transmembrane region" description="Helical" evidence="9">
    <location>
        <begin position="29"/>
        <end position="48"/>
    </location>
</feature>
<dbReference type="OrthoDB" id="5982228at2759"/>
<dbReference type="Pfam" id="PF13520">
    <property type="entry name" value="AA_permease_2"/>
    <property type="match status" value="1"/>
</dbReference>
<keyword evidence="4 9" id="KW-0812">Transmembrane</keyword>
<feature type="transmembrane region" description="Helical" evidence="9">
    <location>
        <begin position="114"/>
        <end position="132"/>
    </location>
</feature>
<protein>
    <submittedName>
        <fullName evidence="10">Basic amino acid/polyamine antiporter</fullName>
    </submittedName>
</protein>
<dbReference type="GO" id="GO:0005886">
    <property type="term" value="C:plasma membrane"/>
    <property type="evidence" value="ECO:0007669"/>
    <property type="project" value="UniProtKB-SubCell"/>
</dbReference>
<keyword evidence="7 9" id="KW-0472">Membrane</keyword>
<dbReference type="PIRSF" id="PIRSF006060">
    <property type="entry name" value="AA_transporter"/>
    <property type="match status" value="1"/>
</dbReference>
<keyword evidence="6 9" id="KW-1133">Transmembrane helix</keyword>
<gene>
    <name evidence="10" type="ORF">DEO72_LG7g1942</name>
</gene>
<comment type="similarity">
    <text evidence="8">Belongs to the amino acid-polyamine-organocation (APC) superfamily. Polyamine:cation symporter (PHS) (TC 2.A.3.12) family.</text>
</comment>
<evidence type="ECO:0000256" key="4">
    <source>
        <dbReference type="ARBA" id="ARBA00022692"/>
    </source>
</evidence>
<evidence type="ECO:0000256" key="9">
    <source>
        <dbReference type="SAM" id="Phobius"/>
    </source>
</evidence>
<dbReference type="InterPro" id="IPR002293">
    <property type="entry name" value="AA/rel_permease1"/>
</dbReference>
<dbReference type="Proteomes" id="UP000501690">
    <property type="component" value="Linkage Group LG7"/>
</dbReference>
<evidence type="ECO:0000256" key="8">
    <source>
        <dbReference type="ARBA" id="ARBA00024041"/>
    </source>
</evidence>
<dbReference type="GO" id="GO:0015293">
    <property type="term" value="F:symporter activity"/>
    <property type="evidence" value="ECO:0007669"/>
    <property type="project" value="UniProtKB-KW"/>
</dbReference>
<feature type="transmembrane region" description="Helical" evidence="9">
    <location>
        <begin position="55"/>
        <end position="74"/>
    </location>
</feature>